<dbReference type="InterPro" id="IPR008554">
    <property type="entry name" value="Glutaredoxin-like"/>
</dbReference>
<evidence type="ECO:0000256" key="1">
    <source>
        <dbReference type="RuleBase" id="RU363082"/>
    </source>
</evidence>
<name>A0AAD4QPA9_9AGAM</name>
<dbReference type="PANTHER" id="PTHR33558:SF1">
    <property type="entry name" value="GLUTAREDOXIN-LIKE PROTEIN C5ORF63 HOMOLOG"/>
    <property type="match status" value="1"/>
</dbReference>
<gene>
    <name evidence="2" type="ORF">B0F90DRAFT_1665906</name>
</gene>
<accession>A0AAD4QPA9</accession>
<dbReference type="SUPFAM" id="SSF52833">
    <property type="entry name" value="Thioredoxin-like"/>
    <property type="match status" value="1"/>
</dbReference>
<dbReference type="EMBL" id="WTXG01000003">
    <property type="protein sequence ID" value="KAI0306688.1"/>
    <property type="molecule type" value="Genomic_DNA"/>
</dbReference>
<reference evidence="2" key="1">
    <citation type="journal article" date="2022" name="New Phytol.">
        <title>Evolutionary transition to the ectomycorrhizal habit in the genomes of a hyperdiverse lineage of mushroom-forming fungi.</title>
        <authorList>
            <person name="Looney B."/>
            <person name="Miyauchi S."/>
            <person name="Morin E."/>
            <person name="Drula E."/>
            <person name="Courty P.E."/>
            <person name="Kohler A."/>
            <person name="Kuo A."/>
            <person name="LaButti K."/>
            <person name="Pangilinan J."/>
            <person name="Lipzen A."/>
            <person name="Riley R."/>
            <person name="Andreopoulos W."/>
            <person name="He G."/>
            <person name="Johnson J."/>
            <person name="Nolan M."/>
            <person name="Tritt A."/>
            <person name="Barry K.W."/>
            <person name="Grigoriev I.V."/>
            <person name="Nagy L.G."/>
            <person name="Hibbett D."/>
            <person name="Henrissat B."/>
            <person name="Matheny P.B."/>
            <person name="Labbe J."/>
            <person name="Martin F.M."/>
        </authorList>
    </citation>
    <scope>NUCLEOTIDE SEQUENCE</scope>
    <source>
        <strain evidence="2">BPL690</strain>
    </source>
</reference>
<keyword evidence="1" id="KW-0249">Electron transport</keyword>
<evidence type="ECO:0000313" key="3">
    <source>
        <dbReference type="Proteomes" id="UP001203297"/>
    </source>
</evidence>
<dbReference type="InterPro" id="IPR052565">
    <property type="entry name" value="Glutaredoxin-like_YDR286C"/>
</dbReference>
<dbReference type="Gene3D" id="3.40.30.10">
    <property type="entry name" value="Glutaredoxin"/>
    <property type="match status" value="1"/>
</dbReference>
<dbReference type="Pfam" id="PF05768">
    <property type="entry name" value="Glrx-like"/>
    <property type="match status" value="1"/>
</dbReference>
<keyword evidence="3" id="KW-1185">Reference proteome</keyword>
<dbReference type="AlphaFoldDB" id="A0AAD4QPA9"/>
<comment type="caution">
    <text evidence="2">The sequence shown here is derived from an EMBL/GenBank/DDBJ whole genome shotgun (WGS) entry which is preliminary data.</text>
</comment>
<keyword evidence="1" id="KW-0813">Transport</keyword>
<protein>
    <recommendedName>
        <fullName evidence="1">Glutaredoxin-like protein</fullName>
    </recommendedName>
</protein>
<sequence length="105" mass="11982">MSRSLTSKLARLTLYSGPNCSLCDVAKAELLKVRQSRQFELDIVNIQDPGQEHWRKKYAYWIPALHIDGKEVAKGRWDGRTVTQALDSWQKNVCGTQGEVFKKTS</sequence>
<dbReference type="Proteomes" id="UP001203297">
    <property type="component" value="Unassembled WGS sequence"/>
</dbReference>
<evidence type="ECO:0000313" key="2">
    <source>
        <dbReference type="EMBL" id="KAI0306688.1"/>
    </source>
</evidence>
<comment type="similarity">
    <text evidence="1">Belongs to the glutaredoxin family.</text>
</comment>
<dbReference type="InterPro" id="IPR036249">
    <property type="entry name" value="Thioredoxin-like_sf"/>
</dbReference>
<proteinExistence type="inferred from homology"/>
<organism evidence="2 3">
    <name type="scientific">Multifurca ochricompacta</name>
    <dbReference type="NCBI Taxonomy" id="376703"/>
    <lineage>
        <taxon>Eukaryota</taxon>
        <taxon>Fungi</taxon>
        <taxon>Dikarya</taxon>
        <taxon>Basidiomycota</taxon>
        <taxon>Agaricomycotina</taxon>
        <taxon>Agaricomycetes</taxon>
        <taxon>Russulales</taxon>
        <taxon>Russulaceae</taxon>
        <taxon>Multifurca</taxon>
    </lineage>
</organism>
<dbReference type="PANTHER" id="PTHR33558">
    <property type="entry name" value="GLUTAREDOXIN-LIKE PROTEIN C5ORF63 HOMOLOG"/>
    <property type="match status" value="1"/>
</dbReference>